<evidence type="ECO:0000313" key="3">
    <source>
        <dbReference type="Proteomes" id="UP001233999"/>
    </source>
</evidence>
<evidence type="ECO:0000256" key="1">
    <source>
        <dbReference type="SAM" id="Phobius"/>
    </source>
</evidence>
<dbReference type="EMBL" id="JASPKZ010009352">
    <property type="protein sequence ID" value="KAJ9577633.1"/>
    <property type="molecule type" value="Genomic_DNA"/>
</dbReference>
<organism evidence="2 3">
    <name type="scientific">Diploptera punctata</name>
    <name type="common">Pacific beetle cockroach</name>
    <dbReference type="NCBI Taxonomy" id="6984"/>
    <lineage>
        <taxon>Eukaryota</taxon>
        <taxon>Metazoa</taxon>
        <taxon>Ecdysozoa</taxon>
        <taxon>Arthropoda</taxon>
        <taxon>Hexapoda</taxon>
        <taxon>Insecta</taxon>
        <taxon>Pterygota</taxon>
        <taxon>Neoptera</taxon>
        <taxon>Polyneoptera</taxon>
        <taxon>Dictyoptera</taxon>
        <taxon>Blattodea</taxon>
        <taxon>Blaberoidea</taxon>
        <taxon>Blaberidae</taxon>
        <taxon>Diplopterinae</taxon>
        <taxon>Diploptera</taxon>
    </lineage>
</organism>
<keyword evidence="1" id="KW-1133">Transmembrane helix</keyword>
<comment type="caution">
    <text evidence="2">The sequence shown here is derived from an EMBL/GenBank/DDBJ whole genome shotgun (WGS) entry which is preliminary data.</text>
</comment>
<name>A0AAD8E543_DIPPU</name>
<reference evidence="2" key="1">
    <citation type="journal article" date="2023" name="IScience">
        <title>Live-bearing cockroach genome reveals convergent evolutionary mechanisms linked to viviparity in insects and beyond.</title>
        <authorList>
            <person name="Fouks B."/>
            <person name="Harrison M.C."/>
            <person name="Mikhailova A.A."/>
            <person name="Marchal E."/>
            <person name="English S."/>
            <person name="Carruthers M."/>
            <person name="Jennings E.C."/>
            <person name="Chiamaka E.L."/>
            <person name="Frigard R.A."/>
            <person name="Pippel M."/>
            <person name="Attardo G.M."/>
            <person name="Benoit J.B."/>
            <person name="Bornberg-Bauer E."/>
            <person name="Tobe S.S."/>
        </authorList>
    </citation>
    <scope>NUCLEOTIDE SEQUENCE</scope>
    <source>
        <strain evidence="2">Stay&amp;Tobe</strain>
    </source>
</reference>
<feature type="non-terminal residue" evidence="2">
    <location>
        <position position="1"/>
    </location>
</feature>
<feature type="non-terminal residue" evidence="2">
    <location>
        <position position="74"/>
    </location>
</feature>
<keyword evidence="3" id="KW-1185">Reference proteome</keyword>
<protein>
    <submittedName>
        <fullName evidence="2">Uncharacterized protein</fullName>
    </submittedName>
</protein>
<dbReference type="Proteomes" id="UP001233999">
    <property type="component" value="Unassembled WGS sequence"/>
</dbReference>
<sequence>NQRSDLQALAVALQTAMHRLDPMMKRCIAAEGEHFQKQRWGKSKTSLGGSTICMFSEFTLTHAIVYVTLLMYIG</sequence>
<proteinExistence type="predicted"/>
<keyword evidence="1" id="KW-0812">Transmembrane</keyword>
<accession>A0AAD8E543</accession>
<evidence type="ECO:0000313" key="2">
    <source>
        <dbReference type="EMBL" id="KAJ9577633.1"/>
    </source>
</evidence>
<gene>
    <name evidence="2" type="ORF">L9F63_005820</name>
</gene>
<keyword evidence="1" id="KW-0472">Membrane</keyword>
<dbReference type="AlphaFoldDB" id="A0AAD8E543"/>
<feature type="transmembrane region" description="Helical" evidence="1">
    <location>
        <begin position="47"/>
        <end position="73"/>
    </location>
</feature>
<reference evidence="2" key="2">
    <citation type="submission" date="2023-05" db="EMBL/GenBank/DDBJ databases">
        <authorList>
            <person name="Fouks B."/>
        </authorList>
    </citation>
    <scope>NUCLEOTIDE SEQUENCE</scope>
    <source>
        <strain evidence="2">Stay&amp;Tobe</strain>
        <tissue evidence="2">Testes</tissue>
    </source>
</reference>